<protein>
    <submittedName>
        <fullName evidence="3 4">Uncharacterized protein LOC112049199</fullName>
    </submittedName>
</protein>
<accession>A0A6J1NI18</accession>
<evidence type="ECO:0000313" key="3">
    <source>
        <dbReference type="RefSeq" id="XP_023942766.2"/>
    </source>
</evidence>
<keyword evidence="2" id="KW-1185">Reference proteome</keyword>
<dbReference type="KEGG" id="bany:112049199"/>
<dbReference type="AlphaFoldDB" id="A0A6J1NI18"/>
<dbReference type="InterPro" id="IPR052432">
    <property type="entry name" value="PITP/CRAL-TRIO"/>
</dbReference>
<gene>
    <name evidence="3 4" type="primary">LOC112049199</name>
</gene>
<name>A0A6J1NI18_BICAN</name>
<dbReference type="CDD" id="cd00170">
    <property type="entry name" value="SEC14"/>
    <property type="match status" value="1"/>
</dbReference>
<evidence type="ECO:0000259" key="1">
    <source>
        <dbReference type="PROSITE" id="PS50191"/>
    </source>
</evidence>
<dbReference type="SUPFAM" id="SSF52087">
    <property type="entry name" value="CRAL/TRIO domain"/>
    <property type="match status" value="1"/>
</dbReference>
<reference evidence="3 4" key="1">
    <citation type="submission" date="2025-05" db="UniProtKB">
        <authorList>
            <consortium name="RefSeq"/>
        </authorList>
    </citation>
    <scope>IDENTIFICATION</scope>
</reference>
<dbReference type="PANTHER" id="PTHR46590:SF1">
    <property type="entry name" value="PHOSPHATIDYLINOSITOL TRANSFER PROTEIN CSR1"/>
    <property type="match status" value="1"/>
</dbReference>
<dbReference type="InterPro" id="IPR036865">
    <property type="entry name" value="CRAL-TRIO_dom_sf"/>
</dbReference>
<evidence type="ECO:0000313" key="2">
    <source>
        <dbReference type="Proteomes" id="UP001652582"/>
    </source>
</evidence>
<dbReference type="SUPFAM" id="SSF46938">
    <property type="entry name" value="CRAL/TRIO N-terminal domain"/>
    <property type="match status" value="1"/>
</dbReference>
<feature type="domain" description="CRAL-TRIO" evidence="1">
    <location>
        <begin position="70"/>
        <end position="222"/>
    </location>
</feature>
<proteinExistence type="predicted"/>
<organism evidence="2 3">
    <name type="scientific">Bicyclus anynana</name>
    <name type="common">Squinting bush brown butterfly</name>
    <dbReference type="NCBI Taxonomy" id="110368"/>
    <lineage>
        <taxon>Eukaryota</taxon>
        <taxon>Metazoa</taxon>
        <taxon>Ecdysozoa</taxon>
        <taxon>Arthropoda</taxon>
        <taxon>Hexapoda</taxon>
        <taxon>Insecta</taxon>
        <taxon>Pterygota</taxon>
        <taxon>Neoptera</taxon>
        <taxon>Endopterygota</taxon>
        <taxon>Lepidoptera</taxon>
        <taxon>Glossata</taxon>
        <taxon>Ditrysia</taxon>
        <taxon>Papilionoidea</taxon>
        <taxon>Nymphalidae</taxon>
        <taxon>Satyrinae</taxon>
        <taxon>Satyrini</taxon>
        <taxon>Mycalesina</taxon>
        <taxon>Bicyclus</taxon>
    </lineage>
</organism>
<dbReference type="SMART" id="SM00516">
    <property type="entry name" value="SEC14"/>
    <property type="match status" value="1"/>
</dbReference>
<dbReference type="Proteomes" id="UP001652582">
    <property type="component" value="Chromosome 6"/>
</dbReference>
<dbReference type="Pfam" id="PF00650">
    <property type="entry name" value="CRAL_TRIO"/>
    <property type="match status" value="1"/>
</dbReference>
<dbReference type="PROSITE" id="PS50191">
    <property type="entry name" value="CRAL_TRIO"/>
    <property type="match status" value="1"/>
</dbReference>
<dbReference type="InterPro" id="IPR036273">
    <property type="entry name" value="CRAL/TRIO_N_dom_sf"/>
</dbReference>
<dbReference type="Gene3D" id="3.40.525.10">
    <property type="entry name" value="CRAL-TRIO lipid binding domain"/>
    <property type="match status" value="1"/>
</dbReference>
<dbReference type="InterPro" id="IPR001251">
    <property type="entry name" value="CRAL-TRIO_dom"/>
</dbReference>
<dbReference type="PANTHER" id="PTHR46590">
    <property type="entry name" value="PHOSPHATIDYLINOSITOL TRANSFER PROTEIN CSR1-RELATED"/>
    <property type="match status" value="1"/>
</dbReference>
<sequence>MSEESKATENLKQLKERMKLIADADPAQYHNDYSLKRYLTAFKTVDDAFQAILKTNKWRVEYGVKDLHENKELIEKYKDKARVLRHRDIVGRPIVYIPAKNHSTSDRNIDDLTKFIVHCLEDASKKCFEEVVDNLCIIFDLNDFTLSCMDYQVLKNLIWLLSRHYPERLGICLIINAPAFFSGCWAVIKGWLDENTARKVTFVNNEMELCQYVIPDILPTDI</sequence>
<dbReference type="GeneID" id="112049199"/>
<dbReference type="RefSeq" id="XP_023942766.2">
    <property type="nucleotide sequence ID" value="XM_024086998.2"/>
</dbReference>
<dbReference type="RefSeq" id="XP_052738071.1">
    <property type="nucleotide sequence ID" value="XM_052882111.1"/>
</dbReference>
<dbReference type="OrthoDB" id="75724at2759"/>
<evidence type="ECO:0000313" key="4">
    <source>
        <dbReference type="RefSeq" id="XP_052738071.1"/>
    </source>
</evidence>